<keyword evidence="7" id="KW-1185">Reference proteome</keyword>
<dbReference type="GO" id="GO:0005524">
    <property type="term" value="F:ATP binding"/>
    <property type="evidence" value="ECO:0007669"/>
    <property type="project" value="UniProtKB-KW"/>
</dbReference>
<dbReference type="PANTHER" id="PTHR16305:SF28">
    <property type="entry name" value="GUANYLATE CYCLASE DOMAIN-CONTAINING PROTEIN"/>
    <property type="match status" value="1"/>
</dbReference>
<dbReference type="Proteomes" id="UP000265715">
    <property type="component" value="Unassembled WGS sequence"/>
</dbReference>
<dbReference type="AlphaFoldDB" id="A0A399EDW6"/>
<name>A0A399EDW6_9DEIN</name>
<dbReference type="InterPro" id="IPR019734">
    <property type="entry name" value="TPR_rpt"/>
</dbReference>
<dbReference type="GO" id="GO:0005737">
    <property type="term" value="C:cytoplasm"/>
    <property type="evidence" value="ECO:0007669"/>
    <property type="project" value="TreeGrafter"/>
</dbReference>
<dbReference type="Gene3D" id="1.25.40.10">
    <property type="entry name" value="Tetratricopeptide repeat domain"/>
    <property type="match status" value="3"/>
</dbReference>
<dbReference type="InterPro" id="IPR027417">
    <property type="entry name" value="P-loop_NTPase"/>
</dbReference>
<dbReference type="SMART" id="SM00028">
    <property type="entry name" value="TPR"/>
    <property type="match status" value="5"/>
</dbReference>
<accession>A0A399EDW6</accession>
<evidence type="ECO:0000259" key="5">
    <source>
        <dbReference type="Pfam" id="PF17874"/>
    </source>
</evidence>
<gene>
    <name evidence="6" type="ORF">Mterra_03357</name>
</gene>
<dbReference type="Pfam" id="PF13191">
    <property type="entry name" value="AAA_16"/>
    <property type="match status" value="1"/>
</dbReference>
<comment type="caution">
    <text evidence="6">The sequence shown here is derived from an EMBL/GenBank/DDBJ whole genome shotgun (WGS) entry which is preliminary data.</text>
</comment>
<reference evidence="6 7" key="1">
    <citation type="submission" date="2018-08" db="EMBL/GenBank/DDBJ databases">
        <title>Meiothermus terrae DSM 26712 genome sequencing project.</title>
        <authorList>
            <person name="Da Costa M.S."/>
            <person name="Albuquerque L."/>
            <person name="Raposo P."/>
            <person name="Froufe H.J.C."/>
            <person name="Barroso C.S."/>
            <person name="Egas C."/>
        </authorList>
    </citation>
    <scope>NUCLEOTIDE SEQUENCE [LARGE SCALE GENOMIC DNA]</scope>
    <source>
        <strain evidence="6 7">DSM 26712</strain>
    </source>
</reference>
<dbReference type="Gene3D" id="3.40.50.300">
    <property type="entry name" value="P-loop containing nucleotide triphosphate hydrolases"/>
    <property type="match status" value="1"/>
</dbReference>
<evidence type="ECO:0000256" key="3">
    <source>
        <dbReference type="PROSITE-ProRule" id="PRU00339"/>
    </source>
</evidence>
<feature type="domain" description="MalT-like TPR region" evidence="5">
    <location>
        <begin position="553"/>
        <end position="789"/>
    </location>
</feature>
<dbReference type="InterPro" id="IPR041664">
    <property type="entry name" value="AAA_16"/>
</dbReference>
<protein>
    <submittedName>
        <fullName evidence="6">AAA ATPase domain protein</fullName>
    </submittedName>
</protein>
<dbReference type="GO" id="GO:0004016">
    <property type="term" value="F:adenylate cyclase activity"/>
    <property type="evidence" value="ECO:0007669"/>
    <property type="project" value="TreeGrafter"/>
</dbReference>
<dbReference type="InterPro" id="IPR011990">
    <property type="entry name" value="TPR-like_helical_dom_sf"/>
</dbReference>
<evidence type="ECO:0000259" key="4">
    <source>
        <dbReference type="Pfam" id="PF13191"/>
    </source>
</evidence>
<organism evidence="6 7">
    <name type="scientific">Calidithermus terrae</name>
    <dbReference type="NCBI Taxonomy" id="1408545"/>
    <lineage>
        <taxon>Bacteria</taxon>
        <taxon>Thermotogati</taxon>
        <taxon>Deinococcota</taxon>
        <taxon>Deinococci</taxon>
        <taxon>Thermales</taxon>
        <taxon>Thermaceae</taxon>
        <taxon>Calidithermus</taxon>
    </lineage>
</organism>
<dbReference type="InterPro" id="IPR041617">
    <property type="entry name" value="TPR_MalT"/>
</dbReference>
<feature type="repeat" description="TPR" evidence="3">
    <location>
        <begin position="678"/>
        <end position="711"/>
    </location>
</feature>
<evidence type="ECO:0000256" key="1">
    <source>
        <dbReference type="ARBA" id="ARBA00022741"/>
    </source>
</evidence>
<dbReference type="EMBL" id="QXDL01000201">
    <property type="protein sequence ID" value="RIH81150.1"/>
    <property type="molecule type" value="Genomic_DNA"/>
</dbReference>
<dbReference type="PROSITE" id="PS50005">
    <property type="entry name" value="TPR"/>
    <property type="match status" value="1"/>
</dbReference>
<dbReference type="SUPFAM" id="SSF52540">
    <property type="entry name" value="P-loop containing nucleoside triphosphate hydrolases"/>
    <property type="match status" value="1"/>
</dbReference>
<dbReference type="PANTHER" id="PTHR16305">
    <property type="entry name" value="TESTICULAR SOLUBLE ADENYLYL CYCLASE"/>
    <property type="match status" value="1"/>
</dbReference>
<proteinExistence type="predicted"/>
<keyword evidence="1" id="KW-0547">Nucleotide-binding</keyword>
<dbReference type="SUPFAM" id="SSF48452">
    <property type="entry name" value="TPR-like"/>
    <property type="match status" value="3"/>
</dbReference>
<dbReference type="Pfam" id="PF17874">
    <property type="entry name" value="TPR_MalT"/>
    <property type="match status" value="1"/>
</dbReference>
<evidence type="ECO:0000256" key="2">
    <source>
        <dbReference type="ARBA" id="ARBA00022840"/>
    </source>
</evidence>
<evidence type="ECO:0000313" key="6">
    <source>
        <dbReference type="EMBL" id="RIH81150.1"/>
    </source>
</evidence>
<feature type="domain" description="Orc1-like AAA ATPase" evidence="4">
    <location>
        <begin position="14"/>
        <end position="168"/>
    </location>
</feature>
<sequence length="923" mass="100588">MLHGPPPALPLRPPLVGREAAWERMEAAWDAGQIVLLTGEPGVGKTRLMREFTAAKGAFEANEGRPTDPGVPFATLSRSVRELSRRDPSLRPQPWVRRELARLVPELDDEPPPPLRSPEERLRLYDAFAEFMDQATRDRVALLSDDLQFFDAASLEMGLYAAQRFRERGDGRRVLAAFRRGELRPEVRALVEQTVGQGQGVLIELEPLAEPQLLELVRRMSGSGEGRLFSRRLYKATAGNPFFVLETLKTLFESGLLSVNAQGGWETPYDEETTDYRELPIPASVREAVLRRVDNLGGAVRRLLEAASLAGDGFRPETLQGATALTEWEGLEALERAAEARILEAMPTGGYRFTHDLFAQSLADALSPERRRLLHLKLAASLERLAGPPARVAEHLEQAGKPAEAVRWRLEAARAAEAVYAYPEALGHYEKALANGLSGREAVEVRLRRAYILANTHQYEQHQRELEAAAATAALLGDPELEAQVLIRQGSALHNTGQFHAAIEVVGRGLGLPAISGTARARLLGIGGAAHLFAGELELAEQRLSEGLEYARDDPLARSSLHSNLCRVAMQRGDLDAAEHHNRQTVRLAAEAGHEGMQITALTTAAHLAVARGDTGRAVEQLERAVATARRVNHTHMLVYSLHELAKRYVEQGELEAARAALEEGQALTDPTAAVFVAEYHDALGNVHRWQGRLGAALEHYRRALELVEGVGEWPNRRRIRLQIAQFYVWLGAPAQARGLLEWLEQRSSPAEPDAELEATLAWCDLAEGRLEAAQRRRARLEAALEHPEAFVQALASYALARLELACGAPAAALARAAAPREGGVWAAGLQALALRAAQALGQPVEPLAAAAEGFLASKKAYPLESLELRRALADAYAALRQAEKARSLRQEAAATVGGLAGSLSAYPELEGAFLAHNGGPGR</sequence>
<keyword evidence="3" id="KW-0802">TPR repeat</keyword>
<keyword evidence="2" id="KW-0067">ATP-binding</keyword>
<evidence type="ECO:0000313" key="7">
    <source>
        <dbReference type="Proteomes" id="UP000265715"/>
    </source>
</evidence>